<feature type="region of interest" description="Disordered" evidence="1">
    <location>
        <begin position="956"/>
        <end position="977"/>
    </location>
</feature>
<feature type="transmembrane region" description="Helical" evidence="2">
    <location>
        <begin position="20"/>
        <end position="40"/>
    </location>
</feature>
<sequence length="1087" mass="116541">MLASLAVLPPNGLDRSLHVAVLIGLVIGTVLTELFGWTYAGLVVPGYLATIFIAAPATALFIVVESVVTYWLVAGVGRWVTHLGAWSAAFGRERFYLFIVGAVLVRLLFEGVIVPRIEAQYGFAHSRELYSVGLVLVPLVSNTFWNAGIIKAFPRVGFVTVLTWILLVLLLRTTNLSVSRFQVINESLSIKFLESPKAQIILVIGALLGARNNVRYGWDYNGILVPGLLAVACYEPLKLVTTTVEALLVYGASKFLMSVPPFSRMLIVGPRRMLMCYITGFFVKVILGFVLAYFWPGVPMIDYFGFGYLLPSLLAVKMWNKDHIGIVVMPTLQVSITAFLVGNGIGYGLVKAEGLLVPRAAVSEIAMIAIDASVPYELTLGDTGPRPRPAAERSVGIAAVEVALDVATEVDGFTDARGGEEVSPRTLTAAKTAGLLVMREEKGGWVVARPRASEIDPDDVTPAPRFAVRPKSTPGLVARRGGFLVLASPEGPGSALPALAHAAAEALGARAIVLLSRHEGQRALDEAFAAELGKRLGLDQMLVVEAGGDAAPGVSAVGSVPEGFDVMALGRMLGADVTLSWRAPIQGASQRPWSNAPTLRVPLSLAEEVGGSLLGAREVEVWSGGLRQELVGRVVALTSVGTAGYRGPTIEELRLFDATLARRMTHADMEPRWTAWERAVAARLGYAIVRVHRPDGEIEAWGLVEDETGGRRGNASLFVKVEKLGLGAEDAGGDPQQPQTSGREVIAPGEILVEVPAPRWEIGTFGAGLSLYDALGARGLLIAGALPSADPRGLADPRRRVSRRSFFQRLHEVWLGEGKSGISMQGIAPERDYTGDLVVSFGREVIRREQVPAWARPMVEVFGDLGLRVGMFDGAREHAPYNGSADLSMSYARKFADGRFALVYMSGDLRSAMSAVEGDGILTPRLGRLGVDLGSEDVASRAFELVACKVQAPAPKSAAKKTEGKKKGTDDAAPAEATKARCPSFTADAASRCNVDARLESFERYLDQNNPFDLRAAIKDDRACHVEVVRDAVSRRIWALVAEPGQVVLVPLGTSRVPRAPKPLTSIVRVRRAVATGLTSIRVTESP</sequence>
<evidence type="ECO:0000313" key="4">
    <source>
        <dbReference type="Proteomes" id="UP001221411"/>
    </source>
</evidence>
<keyword evidence="4" id="KW-1185">Reference proteome</keyword>
<evidence type="ECO:0000256" key="2">
    <source>
        <dbReference type="SAM" id="Phobius"/>
    </source>
</evidence>
<dbReference type="RefSeq" id="WP_271927036.1">
    <property type="nucleotide sequence ID" value="NZ_JAQNDO010000001.1"/>
</dbReference>
<feature type="transmembrane region" description="Helical" evidence="2">
    <location>
        <begin position="153"/>
        <end position="171"/>
    </location>
</feature>
<feature type="transmembrane region" description="Helical" evidence="2">
    <location>
        <begin position="95"/>
        <end position="117"/>
    </location>
</feature>
<keyword evidence="2" id="KW-0472">Membrane</keyword>
<feature type="compositionally biased region" description="Basic and acidic residues" evidence="1">
    <location>
        <begin position="960"/>
        <end position="970"/>
    </location>
</feature>
<comment type="caution">
    <text evidence="3">The sequence shown here is derived from an EMBL/GenBank/DDBJ whole genome shotgun (WGS) entry which is preliminary data.</text>
</comment>
<reference evidence="3 4" key="1">
    <citation type="submission" date="2022-11" db="EMBL/GenBank/DDBJ databases">
        <title>Minimal conservation of predation-associated metabolite biosynthetic gene clusters underscores biosynthetic potential of Myxococcota including descriptions for ten novel species: Archangium lansinium sp. nov., Myxococcus landrumus sp. nov., Nannocystis bai.</title>
        <authorList>
            <person name="Ahearne A."/>
            <person name="Stevens C."/>
            <person name="Dowd S."/>
        </authorList>
    </citation>
    <scope>NUCLEOTIDE SEQUENCE [LARGE SCALE GENOMIC DNA]</scope>
    <source>
        <strain evidence="3 4">RJM3</strain>
    </source>
</reference>
<protein>
    <submittedName>
        <fullName evidence="3">Poly-gamma-glutamate biosynthesis protein PgsC/CapC</fullName>
    </submittedName>
</protein>
<dbReference type="Proteomes" id="UP001221411">
    <property type="component" value="Unassembled WGS sequence"/>
</dbReference>
<organism evidence="3 4">
    <name type="scientific">Polyangium mundeleinium</name>
    <dbReference type="NCBI Taxonomy" id="2995306"/>
    <lineage>
        <taxon>Bacteria</taxon>
        <taxon>Pseudomonadati</taxon>
        <taxon>Myxococcota</taxon>
        <taxon>Polyangia</taxon>
        <taxon>Polyangiales</taxon>
        <taxon>Polyangiaceae</taxon>
        <taxon>Polyangium</taxon>
    </lineage>
</organism>
<feature type="transmembrane region" description="Helical" evidence="2">
    <location>
        <begin position="326"/>
        <end position="350"/>
    </location>
</feature>
<proteinExistence type="predicted"/>
<evidence type="ECO:0000256" key="1">
    <source>
        <dbReference type="SAM" id="MobiDB-lite"/>
    </source>
</evidence>
<dbReference type="InterPro" id="IPR008338">
    <property type="entry name" value="Capsule_biosynth_CapC"/>
</dbReference>
<feature type="transmembrane region" description="Helical" evidence="2">
    <location>
        <begin position="301"/>
        <end position="319"/>
    </location>
</feature>
<keyword evidence="2" id="KW-1133">Transmembrane helix</keyword>
<dbReference type="Pfam" id="PF14102">
    <property type="entry name" value="Caps_synth_CapC"/>
    <property type="match status" value="2"/>
</dbReference>
<name>A0ABT5F275_9BACT</name>
<dbReference type="EMBL" id="JAQNDO010000001">
    <property type="protein sequence ID" value="MDC0748202.1"/>
    <property type="molecule type" value="Genomic_DNA"/>
</dbReference>
<feature type="transmembrane region" description="Helical" evidence="2">
    <location>
        <begin position="274"/>
        <end position="295"/>
    </location>
</feature>
<accession>A0ABT5F275</accession>
<gene>
    <name evidence="3" type="ORF">POL67_43140</name>
</gene>
<keyword evidence="2" id="KW-0812">Transmembrane</keyword>
<evidence type="ECO:0000313" key="3">
    <source>
        <dbReference type="EMBL" id="MDC0748202.1"/>
    </source>
</evidence>
<feature type="transmembrane region" description="Helical" evidence="2">
    <location>
        <begin position="47"/>
        <end position="73"/>
    </location>
</feature>